<organism evidence="2 3">
    <name type="scientific">Acorus calamus</name>
    <name type="common">Sweet flag</name>
    <dbReference type="NCBI Taxonomy" id="4465"/>
    <lineage>
        <taxon>Eukaryota</taxon>
        <taxon>Viridiplantae</taxon>
        <taxon>Streptophyta</taxon>
        <taxon>Embryophyta</taxon>
        <taxon>Tracheophyta</taxon>
        <taxon>Spermatophyta</taxon>
        <taxon>Magnoliopsida</taxon>
        <taxon>Liliopsida</taxon>
        <taxon>Acoraceae</taxon>
        <taxon>Acorus</taxon>
    </lineage>
</organism>
<dbReference type="PANTHER" id="PTHR38226">
    <property type="entry name" value="(WILD MALAYSIAN BANANA) HYPOTHETICAL PROTEIN"/>
    <property type="match status" value="1"/>
</dbReference>
<evidence type="ECO:0000259" key="1">
    <source>
        <dbReference type="Pfam" id="PF24118"/>
    </source>
</evidence>
<sequence>MTRVDLDYEDRMKQEAVPQMMRIFLLAGADNVIVEVNEDPKVSTLSSISNLAILLDHGFLGAYAGQNKDGRPSSAAKFSLGDAVSVYNMFPKNDNNELLSYACMAILRSFLATMEGVASGLCFNRQDKPMVSCLQLSTCGGRCSTVIRGS</sequence>
<protein>
    <recommendedName>
        <fullName evidence="1">DUF7392 domain-containing protein</fullName>
    </recommendedName>
</protein>
<dbReference type="AlphaFoldDB" id="A0AAV9C2U6"/>
<keyword evidence="3" id="KW-1185">Reference proteome</keyword>
<dbReference type="EMBL" id="JAUJYO010000022">
    <property type="protein sequence ID" value="KAK1282721.1"/>
    <property type="molecule type" value="Genomic_DNA"/>
</dbReference>
<dbReference type="Pfam" id="PF24118">
    <property type="entry name" value="DUF7392"/>
    <property type="match status" value="1"/>
</dbReference>
<evidence type="ECO:0000313" key="2">
    <source>
        <dbReference type="EMBL" id="KAK1282721.1"/>
    </source>
</evidence>
<evidence type="ECO:0000313" key="3">
    <source>
        <dbReference type="Proteomes" id="UP001180020"/>
    </source>
</evidence>
<dbReference type="InterPro" id="IPR055816">
    <property type="entry name" value="DUF7392"/>
</dbReference>
<reference evidence="2" key="1">
    <citation type="journal article" date="2023" name="Nat. Commun.">
        <title>Diploid and tetraploid genomes of Acorus and the evolution of monocots.</title>
        <authorList>
            <person name="Ma L."/>
            <person name="Liu K.W."/>
            <person name="Li Z."/>
            <person name="Hsiao Y.Y."/>
            <person name="Qi Y."/>
            <person name="Fu T."/>
            <person name="Tang G.D."/>
            <person name="Zhang D."/>
            <person name="Sun W.H."/>
            <person name="Liu D.K."/>
            <person name="Li Y."/>
            <person name="Chen G.Z."/>
            <person name="Liu X.D."/>
            <person name="Liao X.Y."/>
            <person name="Jiang Y.T."/>
            <person name="Yu X."/>
            <person name="Hao Y."/>
            <person name="Huang J."/>
            <person name="Zhao X.W."/>
            <person name="Ke S."/>
            <person name="Chen Y.Y."/>
            <person name="Wu W.L."/>
            <person name="Hsu J.L."/>
            <person name="Lin Y.F."/>
            <person name="Huang M.D."/>
            <person name="Li C.Y."/>
            <person name="Huang L."/>
            <person name="Wang Z.W."/>
            <person name="Zhao X."/>
            <person name="Zhong W.Y."/>
            <person name="Peng D.H."/>
            <person name="Ahmad S."/>
            <person name="Lan S."/>
            <person name="Zhang J.S."/>
            <person name="Tsai W.C."/>
            <person name="Van de Peer Y."/>
            <person name="Liu Z.J."/>
        </authorList>
    </citation>
    <scope>NUCLEOTIDE SEQUENCE</scope>
    <source>
        <strain evidence="2">CP</strain>
    </source>
</reference>
<feature type="domain" description="DUF7392" evidence="1">
    <location>
        <begin position="59"/>
        <end position="136"/>
    </location>
</feature>
<proteinExistence type="predicted"/>
<dbReference type="PANTHER" id="PTHR38226:SF3">
    <property type="entry name" value="(WILD MALAYSIAN BANANA) HYPOTHETICAL PROTEIN"/>
    <property type="match status" value="1"/>
</dbReference>
<comment type="caution">
    <text evidence="2">The sequence shown here is derived from an EMBL/GenBank/DDBJ whole genome shotgun (WGS) entry which is preliminary data.</text>
</comment>
<gene>
    <name evidence="2" type="ORF">QJS10_CPB22g00115</name>
</gene>
<accession>A0AAV9C2U6</accession>
<name>A0AAV9C2U6_ACOCL</name>
<reference evidence="2" key="2">
    <citation type="submission" date="2023-06" db="EMBL/GenBank/DDBJ databases">
        <authorList>
            <person name="Ma L."/>
            <person name="Liu K.-W."/>
            <person name="Li Z."/>
            <person name="Hsiao Y.-Y."/>
            <person name="Qi Y."/>
            <person name="Fu T."/>
            <person name="Tang G."/>
            <person name="Zhang D."/>
            <person name="Sun W.-H."/>
            <person name="Liu D.-K."/>
            <person name="Li Y."/>
            <person name="Chen G.-Z."/>
            <person name="Liu X.-D."/>
            <person name="Liao X.-Y."/>
            <person name="Jiang Y.-T."/>
            <person name="Yu X."/>
            <person name="Hao Y."/>
            <person name="Huang J."/>
            <person name="Zhao X.-W."/>
            <person name="Ke S."/>
            <person name="Chen Y.-Y."/>
            <person name="Wu W.-L."/>
            <person name="Hsu J.-L."/>
            <person name="Lin Y.-F."/>
            <person name="Huang M.-D."/>
            <person name="Li C.-Y."/>
            <person name="Huang L."/>
            <person name="Wang Z.-W."/>
            <person name="Zhao X."/>
            <person name="Zhong W.-Y."/>
            <person name="Peng D.-H."/>
            <person name="Ahmad S."/>
            <person name="Lan S."/>
            <person name="Zhang J.-S."/>
            <person name="Tsai W.-C."/>
            <person name="Van De Peer Y."/>
            <person name="Liu Z.-J."/>
        </authorList>
    </citation>
    <scope>NUCLEOTIDE SEQUENCE</scope>
    <source>
        <strain evidence="2">CP</strain>
        <tissue evidence="2">Leaves</tissue>
    </source>
</reference>
<dbReference type="Proteomes" id="UP001180020">
    <property type="component" value="Unassembled WGS sequence"/>
</dbReference>